<dbReference type="Gene3D" id="3.30.420.10">
    <property type="entry name" value="Ribonuclease H-like superfamily/Ribonuclease H"/>
    <property type="match status" value="1"/>
</dbReference>
<comment type="caution">
    <text evidence="2">The sequence shown here is derived from an EMBL/GenBank/DDBJ whole genome shotgun (WGS) entry which is preliminary data.</text>
</comment>
<dbReference type="GO" id="GO:0015074">
    <property type="term" value="P:DNA integration"/>
    <property type="evidence" value="ECO:0007669"/>
    <property type="project" value="InterPro"/>
</dbReference>
<dbReference type="PANTHER" id="PTHR47515:SF2">
    <property type="entry name" value="INTEGRASE CORE DOMAIN PROTEIN"/>
    <property type="match status" value="1"/>
</dbReference>
<dbReference type="InterPro" id="IPR036397">
    <property type="entry name" value="RNaseH_sf"/>
</dbReference>
<keyword evidence="3" id="KW-1185">Reference proteome</keyword>
<gene>
    <name evidence="2" type="ORF">CLV58_1632</name>
</gene>
<dbReference type="PANTHER" id="PTHR47515">
    <property type="entry name" value="LOW CALCIUM RESPONSE LOCUS PROTEIN T"/>
    <property type="match status" value="1"/>
</dbReference>
<evidence type="ECO:0000313" key="2">
    <source>
        <dbReference type="EMBL" id="PRY19961.1"/>
    </source>
</evidence>
<dbReference type="GO" id="GO:0003676">
    <property type="term" value="F:nucleic acid binding"/>
    <property type="evidence" value="ECO:0007669"/>
    <property type="project" value="InterPro"/>
</dbReference>
<proteinExistence type="predicted"/>
<name>A0A2T0RFR3_9BACT</name>
<feature type="domain" description="Integrase catalytic" evidence="1">
    <location>
        <begin position="1"/>
        <end position="148"/>
    </location>
</feature>
<dbReference type="Proteomes" id="UP000238375">
    <property type="component" value="Unassembled WGS sequence"/>
</dbReference>
<dbReference type="InterPro" id="IPR001584">
    <property type="entry name" value="Integrase_cat-core"/>
</dbReference>
<dbReference type="AlphaFoldDB" id="A0A2T0RFR3"/>
<dbReference type="EMBL" id="PVTE01000063">
    <property type="protein sequence ID" value="PRY19961.1"/>
    <property type="molecule type" value="Genomic_DNA"/>
</dbReference>
<reference evidence="2 3" key="1">
    <citation type="submission" date="2018-03" db="EMBL/GenBank/DDBJ databases">
        <title>Genomic Encyclopedia of Archaeal and Bacterial Type Strains, Phase II (KMG-II): from individual species to whole genera.</title>
        <authorList>
            <person name="Goeker M."/>
        </authorList>
    </citation>
    <scope>NUCLEOTIDE SEQUENCE [LARGE SCALE GENOMIC DNA]</scope>
    <source>
        <strain evidence="2 3">DSM 28354</strain>
    </source>
</reference>
<evidence type="ECO:0000259" key="1">
    <source>
        <dbReference type="PROSITE" id="PS50994"/>
    </source>
</evidence>
<dbReference type="Pfam" id="PF13683">
    <property type="entry name" value="rve_3"/>
    <property type="match status" value="1"/>
</dbReference>
<protein>
    <submittedName>
        <fullName evidence="2">Integrase-like protein</fullName>
    </submittedName>
</protein>
<evidence type="ECO:0000313" key="3">
    <source>
        <dbReference type="Proteomes" id="UP000238375"/>
    </source>
</evidence>
<accession>A0A2T0RFR3</accession>
<dbReference type="PROSITE" id="PS50994">
    <property type="entry name" value="INTEGRASE"/>
    <property type="match status" value="1"/>
</dbReference>
<sequence length="148" mass="17032">MSDALRDGRRFRTLNVLDDYNRQALGIEIDYSLPAGRVVRLLQRLIDAYGKPTKLRCDNGPEFISAILSEWCEPNGIELHWIQPGKPTQNAYIERFNGSFRREVLDAYSFANLAQVREIVGGWLDDYNTKRPHQALGFLTPMEYKQAV</sequence>
<organism evidence="2 3">
    <name type="scientific">Spirosoma oryzae</name>
    <dbReference type="NCBI Taxonomy" id="1469603"/>
    <lineage>
        <taxon>Bacteria</taxon>
        <taxon>Pseudomonadati</taxon>
        <taxon>Bacteroidota</taxon>
        <taxon>Cytophagia</taxon>
        <taxon>Cytophagales</taxon>
        <taxon>Cytophagaceae</taxon>
        <taxon>Spirosoma</taxon>
    </lineage>
</organism>
<dbReference type="SUPFAM" id="SSF53098">
    <property type="entry name" value="Ribonuclease H-like"/>
    <property type="match status" value="1"/>
</dbReference>
<dbReference type="InterPro" id="IPR012337">
    <property type="entry name" value="RNaseH-like_sf"/>
</dbReference>